<keyword evidence="2" id="KW-0963">Cytoplasm</keyword>
<dbReference type="WBParaSite" id="SMUV_0000314101-mRNA-1">
    <property type="protein sequence ID" value="SMUV_0000314101-mRNA-1"/>
    <property type="gene ID" value="SMUV_0000314101"/>
</dbReference>
<feature type="region of interest" description="Disordered" evidence="3">
    <location>
        <begin position="108"/>
        <end position="134"/>
    </location>
</feature>
<evidence type="ECO:0000256" key="3">
    <source>
        <dbReference type="SAM" id="MobiDB-lite"/>
    </source>
</evidence>
<feature type="compositionally biased region" description="Polar residues" evidence="3">
    <location>
        <begin position="250"/>
        <end position="285"/>
    </location>
</feature>
<feature type="region of interest" description="Disordered" evidence="3">
    <location>
        <begin position="242"/>
        <end position="309"/>
    </location>
</feature>
<dbReference type="InterPro" id="IPR018862">
    <property type="entry name" value="eIF4E-T"/>
</dbReference>
<feature type="region of interest" description="Disordered" evidence="3">
    <location>
        <begin position="637"/>
        <end position="660"/>
    </location>
</feature>
<dbReference type="GO" id="GO:0003729">
    <property type="term" value="F:mRNA binding"/>
    <property type="evidence" value="ECO:0007669"/>
    <property type="project" value="TreeGrafter"/>
</dbReference>
<dbReference type="AlphaFoldDB" id="A0A0N5AFS3"/>
<dbReference type="STRING" id="451379.A0A0N5AFS3"/>
<feature type="compositionally biased region" description="Low complexity" evidence="3">
    <location>
        <begin position="417"/>
        <end position="426"/>
    </location>
</feature>
<dbReference type="GO" id="GO:0017148">
    <property type="term" value="P:negative regulation of translation"/>
    <property type="evidence" value="ECO:0007669"/>
    <property type="project" value="TreeGrafter"/>
</dbReference>
<evidence type="ECO:0000256" key="1">
    <source>
        <dbReference type="ARBA" id="ARBA00004496"/>
    </source>
</evidence>
<organism evidence="4 5">
    <name type="scientific">Syphacia muris</name>
    <dbReference type="NCBI Taxonomy" id="451379"/>
    <lineage>
        <taxon>Eukaryota</taxon>
        <taxon>Metazoa</taxon>
        <taxon>Ecdysozoa</taxon>
        <taxon>Nematoda</taxon>
        <taxon>Chromadorea</taxon>
        <taxon>Rhabditida</taxon>
        <taxon>Spirurina</taxon>
        <taxon>Oxyuridomorpha</taxon>
        <taxon>Oxyuroidea</taxon>
        <taxon>Oxyuridae</taxon>
        <taxon>Syphacia</taxon>
    </lineage>
</organism>
<dbReference type="Pfam" id="PF10477">
    <property type="entry name" value="EIF4E-T"/>
    <property type="match status" value="1"/>
</dbReference>
<evidence type="ECO:0000313" key="5">
    <source>
        <dbReference type="WBParaSite" id="SMUV_0000314101-mRNA-1"/>
    </source>
</evidence>
<dbReference type="Proteomes" id="UP000046393">
    <property type="component" value="Unplaced"/>
</dbReference>
<feature type="compositionally biased region" description="Polar residues" evidence="3">
    <location>
        <begin position="389"/>
        <end position="416"/>
    </location>
</feature>
<dbReference type="GO" id="GO:0036464">
    <property type="term" value="C:cytoplasmic ribonucleoprotein granule"/>
    <property type="evidence" value="ECO:0007669"/>
    <property type="project" value="UniProtKB-ARBA"/>
</dbReference>
<reference evidence="5" key="1">
    <citation type="submission" date="2017-02" db="UniProtKB">
        <authorList>
            <consortium name="WormBaseParasite"/>
        </authorList>
    </citation>
    <scope>IDENTIFICATION</scope>
</reference>
<dbReference type="PANTHER" id="PTHR12269:SF1">
    <property type="entry name" value="EUKARYOTIC TRANSLATION INITIATION FACTOR 4E TRANSPORTER"/>
    <property type="match status" value="1"/>
</dbReference>
<dbReference type="PANTHER" id="PTHR12269">
    <property type="entry name" value="EUKARYOTIC TRANSLATION INITIATION FACTOR 4E TRANSPORTER"/>
    <property type="match status" value="1"/>
</dbReference>
<dbReference type="GO" id="GO:0005634">
    <property type="term" value="C:nucleus"/>
    <property type="evidence" value="ECO:0007669"/>
    <property type="project" value="TreeGrafter"/>
</dbReference>
<feature type="region of interest" description="Disordered" evidence="3">
    <location>
        <begin position="389"/>
        <end position="426"/>
    </location>
</feature>
<feature type="compositionally biased region" description="Low complexity" evidence="3">
    <location>
        <begin position="286"/>
        <end position="297"/>
    </location>
</feature>
<sequence length="893" mass="96897">MLKTTENSDCKQNGGSSVGGRLKQKIGKQYRYTREELLSISLSQLSLQRPAYLSTEFDNEDGKFQPDKWLEYCWVVEGIESRPNHNARRKEKLKQEVLDVNSTVLSPQRRGFSSGCRAASPHKNDVESERLGTSKSNWRSGAGFMLKNSTGEFKSSFKNSNGEVMFNRNRSLNNAERRGTGDNGFKLSFQSQGRNRLISNQTSEEKVPEWIEEGPTSMHDMIELKGFDDEKKDGKRMSLNKVKKDASLKQHAQNKAATGKSSVANRIEASVTQSSSGKLGNSVVASNSHSPGSPCSSENDDKLGSSFQQTATAAESEDLLCEKVADSPSVPASLLINKLPHSDAEFAAIMGLLDSNDFDPLKERSSLSPSCVASSGTVPCSRLSRFFSTANKSDTPSSQQVGGQGDSNNNESSITGSNDLPSSSNPLLQKIFESSRSASPMHLEMPVSNSMPGVVRAEDLEKGFHWEASRGTAPPPSTSSDNAYLRQLALNPQVLSTSQHQHLASYLVSKGNPLGDPHQQAQLMTKLNRFAVQQDASRGDEMSGRNVPSVQLSMLPHTSGVSGLMLSNTADLPHYKVPANDSAFNPQAIRPNMDLATLKSVPFINQNFTDMQQSSQQTEISVRNMLASLMASSNISHGSNTNAVPNVSNTQTRTSSTTVPSAFMPTSVMRQMTKNNVSVEDKTRKSGSGVPGNAAIVDEKRGAASEGQRKQSDYGQNSAVNLNGNDSDIMSRLLQQQYIRSYNMRPNLDRNPWPVGSNLPLQWRAQALASQTEQQRLHALAWMRKNFDQAQGSTTNLLGNSGPQSVVGGQLGPFVGGFTQVSSNSAANVYKYQSPLEKLLQSAGVSTKQSVHSMSQNGSSGDTNATVPSIISRLPPQANCISVEELEKQYASS</sequence>
<feature type="compositionally biased region" description="Basic and acidic residues" evidence="3">
    <location>
        <begin position="697"/>
        <end position="712"/>
    </location>
</feature>
<evidence type="ECO:0000313" key="4">
    <source>
        <dbReference type="Proteomes" id="UP000046393"/>
    </source>
</evidence>
<proteinExistence type="predicted"/>
<feature type="compositionally biased region" description="Polar residues" evidence="3">
    <location>
        <begin position="713"/>
        <end position="723"/>
    </location>
</feature>
<evidence type="ECO:0000256" key="2">
    <source>
        <dbReference type="ARBA" id="ARBA00022490"/>
    </source>
</evidence>
<accession>A0A0N5AFS3</accession>
<keyword evidence="4" id="KW-1185">Reference proteome</keyword>
<feature type="compositionally biased region" description="Basic and acidic residues" evidence="3">
    <location>
        <begin position="122"/>
        <end position="132"/>
    </location>
</feature>
<protein>
    <submittedName>
        <fullName evidence="5">NOT2_3_5 domain-containing protein</fullName>
    </submittedName>
</protein>
<name>A0A0N5AFS3_9BILA</name>
<feature type="region of interest" description="Disordered" evidence="3">
    <location>
        <begin position="677"/>
        <end position="723"/>
    </location>
</feature>
<comment type="subcellular location">
    <subcellularLocation>
        <location evidence="1">Cytoplasm</location>
    </subcellularLocation>
</comment>